<dbReference type="EMBL" id="BARV01000074">
    <property type="protein sequence ID" value="GAH92889.1"/>
    <property type="molecule type" value="Genomic_DNA"/>
</dbReference>
<reference evidence="1" key="1">
    <citation type="journal article" date="2014" name="Front. Microbiol.">
        <title>High frequency of phylogenetically diverse reductive dehalogenase-homologous genes in deep subseafloor sedimentary metagenomes.</title>
        <authorList>
            <person name="Kawai M."/>
            <person name="Futagami T."/>
            <person name="Toyoda A."/>
            <person name="Takaki Y."/>
            <person name="Nishi S."/>
            <person name="Hori S."/>
            <person name="Arai W."/>
            <person name="Tsubouchi T."/>
            <person name="Morono Y."/>
            <person name="Uchiyama I."/>
            <person name="Ito T."/>
            <person name="Fujiyama A."/>
            <person name="Inagaki F."/>
            <person name="Takami H."/>
        </authorList>
    </citation>
    <scope>NUCLEOTIDE SEQUENCE</scope>
    <source>
        <strain evidence="1">Expedition CK06-06</strain>
    </source>
</reference>
<name>X1KRW1_9ZZZZ</name>
<comment type="caution">
    <text evidence="1">The sequence shown here is derived from an EMBL/GenBank/DDBJ whole genome shotgun (WGS) entry which is preliminary data.</text>
</comment>
<organism evidence="1">
    <name type="scientific">marine sediment metagenome</name>
    <dbReference type="NCBI Taxonomy" id="412755"/>
    <lineage>
        <taxon>unclassified sequences</taxon>
        <taxon>metagenomes</taxon>
        <taxon>ecological metagenomes</taxon>
    </lineage>
</organism>
<sequence>MAKGTRDLILRDRLQFDVDGAGNTDLLYGRVDMSDFVNVVKREGFAVKEVRYHLRDPANENGVLDPLLVGAAGSLASLKVFCTTTAYENIADVGIASPDVISLLEMTSVQFVDAISGVPQWGQNQWNHYGTPDLHPDGYNVVSDLLIGIGASVVSSAVNQTLEIDIMIIGEPVKLNEADMTEMLTQGQDL</sequence>
<protein>
    <submittedName>
        <fullName evidence="1">Uncharacterized protein</fullName>
    </submittedName>
</protein>
<dbReference type="AlphaFoldDB" id="X1KRW1"/>
<proteinExistence type="predicted"/>
<gene>
    <name evidence="1" type="ORF">S06H3_00430</name>
</gene>
<evidence type="ECO:0000313" key="1">
    <source>
        <dbReference type="EMBL" id="GAH92889.1"/>
    </source>
</evidence>
<accession>X1KRW1</accession>